<dbReference type="Proteomes" id="UP001501444">
    <property type="component" value="Unassembled WGS sequence"/>
</dbReference>
<dbReference type="SUPFAM" id="SSF52172">
    <property type="entry name" value="CheY-like"/>
    <property type="match status" value="2"/>
</dbReference>
<sequence>MVTLTIGVLVAAVFLAALVGYFRGRDPVQRDIALIFLPSLAVSVNGIVRDLAHHAVPVAAGATATGLLLLQPYLTLRLAARLGRVPRWLDATLLVLVIASIAATTAAPRPLSLGYLTFVAVTYTVTEAIAGTVLLRVAGRRSGSARARLRLAALATYLYPVMLLILVTATTRFPGERHWLQPTGRAIGLAGSVLYLLAFVPPAWLRRIMSATTWYEATGDLQRLPAEVNAGQVWRRYVHVVHETTGTDVVLLLGDDHDRVAAVCRSGTHLPHERLELDPDRDLAPLLCVGRPVRLRRDHPLARATGTRLATALRVDGIGTVLLLDRYHALFSADDLRLAGVLGAQARVLAERGETLCSQRELAAQLEESVAALTHASQAKSDFLAGMSHELRTPLNAIIGFSDLMRAEPSDGDRRSVPAEWVDHIHGSGRHLLGLINDILDLAKVEAGRLELGMQSISLEVAIGEVITTLRPLTDRKGLRVYLDVPPTAAVCADPLRLRQILDNLLSNAIKFTPEGGLIAVTVSPALQDVAITVADSGIGIAPEDQARVFEEFQQLGPADQRKAGTGLGLALTRRLVEAHGGNIGLESALGEGSRFTVRLPVAEAPREADDGEPAPRSGRGRVLIIDDDARAAELLEAYLRGAGYQVRTASSGEAGLTEAGAWRPDAILLDVVMPGLDGWDVIRRLKRDDALSTIPVFFATIVDDRRAGLALGAADFFVKPVDHDALLAQLARHVAPVFADRSRDPAAVLVVDRDDHTRAVVERQLSDAGLEVVTCDDGAQGLRLSRARRFDLIICDLQMPDVDGFALLSGLDEKASTRGIPVLALTAPDLSDTDRLRLTGKVIGTVPRSSAADGVREWIDLAAVASTLTDARHEEVGT</sequence>
<dbReference type="PANTHER" id="PTHR43047:SF63">
    <property type="entry name" value="HISTIDINE KINASE"/>
    <property type="match status" value="1"/>
</dbReference>
<evidence type="ECO:0000256" key="3">
    <source>
        <dbReference type="ARBA" id="ARBA00012438"/>
    </source>
</evidence>
<dbReference type="SUPFAM" id="SSF47384">
    <property type="entry name" value="Homodimeric domain of signal transducing histidine kinase"/>
    <property type="match status" value="1"/>
</dbReference>
<dbReference type="Pfam" id="PF00512">
    <property type="entry name" value="HisKA"/>
    <property type="match status" value="1"/>
</dbReference>
<dbReference type="SMART" id="SM00388">
    <property type="entry name" value="HisKA"/>
    <property type="match status" value="1"/>
</dbReference>
<dbReference type="Pfam" id="PF02518">
    <property type="entry name" value="HATPase_c"/>
    <property type="match status" value="1"/>
</dbReference>
<dbReference type="InterPro" id="IPR005467">
    <property type="entry name" value="His_kinase_dom"/>
</dbReference>
<dbReference type="PANTHER" id="PTHR43047">
    <property type="entry name" value="TWO-COMPONENT HISTIDINE PROTEIN KINASE"/>
    <property type="match status" value="1"/>
</dbReference>
<dbReference type="PROSITE" id="PS50109">
    <property type="entry name" value="HIS_KIN"/>
    <property type="match status" value="1"/>
</dbReference>
<keyword evidence="7" id="KW-0902">Two-component regulatory system</keyword>
<dbReference type="CDD" id="cd16922">
    <property type="entry name" value="HATPase_EvgS-ArcB-TorS-like"/>
    <property type="match status" value="1"/>
</dbReference>
<feature type="transmembrane region" description="Helical" evidence="9">
    <location>
        <begin position="6"/>
        <end position="24"/>
    </location>
</feature>
<feature type="modified residue" description="4-aspartylphosphate" evidence="8">
    <location>
        <position position="671"/>
    </location>
</feature>
<dbReference type="PRINTS" id="PR00344">
    <property type="entry name" value="BCTRLSENSOR"/>
</dbReference>
<dbReference type="InterPro" id="IPR036890">
    <property type="entry name" value="HATPase_C_sf"/>
</dbReference>
<feature type="transmembrane region" description="Helical" evidence="9">
    <location>
        <begin position="149"/>
        <end position="167"/>
    </location>
</feature>
<dbReference type="Pfam" id="PF00072">
    <property type="entry name" value="Response_reg"/>
    <property type="match status" value="2"/>
</dbReference>
<accession>A0ABN3FHG1</accession>
<evidence type="ECO:0000259" key="10">
    <source>
        <dbReference type="PROSITE" id="PS50109"/>
    </source>
</evidence>
<evidence type="ECO:0000256" key="1">
    <source>
        <dbReference type="ARBA" id="ARBA00000085"/>
    </source>
</evidence>
<dbReference type="Gene3D" id="3.40.50.2300">
    <property type="match status" value="2"/>
</dbReference>
<dbReference type="InterPro" id="IPR011006">
    <property type="entry name" value="CheY-like_superfamily"/>
</dbReference>
<feature type="domain" description="Response regulatory" evidence="11">
    <location>
        <begin position="748"/>
        <end position="864"/>
    </location>
</feature>
<evidence type="ECO:0000256" key="2">
    <source>
        <dbReference type="ARBA" id="ARBA00004236"/>
    </source>
</evidence>
<dbReference type="CDD" id="cd00082">
    <property type="entry name" value="HisKA"/>
    <property type="match status" value="1"/>
</dbReference>
<dbReference type="Gene3D" id="1.10.287.130">
    <property type="match status" value="1"/>
</dbReference>
<dbReference type="InterPro" id="IPR001789">
    <property type="entry name" value="Sig_transdc_resp-reg_receiver"/>
</dbReference>
<dbReference type="SMART" id="SM00387">
    <property type="entry name" value="HATPase_c"/>
    <property type="match status" value="1"/>
</dbReference>
<comment type="caution">
    <text evidence="12">The sequence shown here is derived from an EMBL/GenBank/DDBJ whole genome shotgun (WGS) entry which is preliminary data.</text>
</comment>
<keyword evidence="6" id="KW-0418">Kinase</keyword>
<dbReference type="Gene3D" id="3.30.565.10">
    <property type="entry name" value="Histidine kinase-like ATPase, C-terminal domain"/>
    <property type="match status" value="1"/>
</dbReference>
<dbReference type="InterPro" id="IPR004358">
    <property type="entry name" value="Sig_transdc_His_kin-like_C"/>
</dbReference>
<dbReference type="SMART" id="SM00448">
    <property type="entry name" value="REC"/>
    <property type="match status" value="2"/>
</dbReference>
<keyword evidence="9" id="KW-0472">Membrane</keyword>
<keyword evidence="4 8" id="KW-0597">Phosphoprotein</keyword>
<keyword evidence="9" id="KW-0812">Transmembrane</keyword>
<dbReference type="RefSeq" id="WP_344610812.1">
    <property type="nucleotide sequence ID" value="NZ_BAAARV010000005.1"/>
</dbReference>
<dbReference type="EC" id="2.7.13.3" evidence="3"/>
<dbReference type="CDD" id="cd00156">
    <property type="entry name" value="REC"/>
    <property type="match status" value="1"/>
</dbReference>
<protein>
    <recommendedName>
        <fullName evidence="3">histidine kinase</fullName>
        <ecNumber evidence="3">2.7.13.3</ecNumber>
    </recommendedName>
</protein>
<keyword evidence="9" id="KW-1133">Transmembrane helix</keyword>
<feature type="modified residue" description="4-aspartylphosphate" evidence="8">
    <location>
        <position position="797"/>
    </location>
</feature>
<feature type="transmembrane region" description="Helical" evidence="9">
    <location>
        <begin position="113"/>
        <end position="137"/>
    </location>
</feature>
<comment type="catalytic activity">
    <reaction evidence="1">
        <text>ATP + protein L-histidine = ADP + protein N-phospho-L-histidine.</text>
        <dbReference type="EC" id="2.7.13.3"/>
    </reaction>
</comment>
<dbReference type="InterPro" id="IPR036097">
    <property type="entry name" value="HisK_dim/P_sf"/>
</dbReference>
<evidence type="ECO:0000256" key="4">
    <source>
        <dbReference type="ARBA" id="ARBA00022553"/>
    </source>
</evidence>
<evidence type="ECO:0000313" key="12">
    <source>
        <dbReference type="EMBL" id="GAA2330175.1"/>
    </source>
</evidence>
<evidence type="ECO:0000313" key="13">
    <source>
        <dbReference type="Proteomes" id="UP001501444"/>
    </source>
</evidence>
<dbReference type="SUPFAM" id="SSF55874">
    <property type="entry name" value="ATPase domain of HSP90 chaperone/DNA topoisomerase II/histidine kinase"/>
    <property type="match status" value="1"/>
</dbReference>
<dbReference type="EMBL" id="BAAARV010000005">
    <property type="protein sequence ID" value="GAA2330175.1"/>
    <property type="molecule type" value="Genomic_DNA"/>
</dbReference>
<name>A0ABN3FHG1_9ACTN</name>
<dbReference type="InterPro" id="IPR003661">
    <property type="entry name" value="HisK_dim/P_dom"/>
</dbReference>
<proteinExistence type="predicted"/>
<feature type="domain" description="Response regulatory" evidence="11">
    <location>
        <begin position="622"/>
        <end position="735"/>
    </location>
</feature>
<feature type="domain" description="Histidine kinase" evidence="10">
    <location>
        <begin position="386"/>
        <end position="604"/>
    </location>
</feature>
<reference evidence="12 13" key="1">
    <citation type="journal article" date="2019" name="Int. J. Syst. Evol. Microbiol.">
        <title>The Global Catalogue of Microorganisms (GCM) 10K type strain sequencing project: providing services to taxonomists for standard genome sequencing and annotation.</title>
        <authorList>
            <consortium name="The Broad Institute Genomics Platform"/>
            <consortium name="The Broad Institute Genome Sequencing Center for Infectious Disease"/>
            <person name="Wu L."/>
            <person name="Ma J."/>
        </authorList>
    </citation>
    <scope>NUCLEOTIDE SEQUENCE [LARGE SCALE GENOMIC DNA]</scope>
    <source>
        <strain evidence="12 13">JCM 3272</strain>
    </source>
</reference>
<dbReference type="InterPro" id="IPR003594">
    <property type="entry name" value="HATPase_dom"/>
</dbReference>
<keyword evidence="5" id="KW-0808">Transferase</keyword>
<evidence type="ECO:0000256" key="6">
    <source>
        <dbReference type="ARBA" id="ARBA00022777"/>
    </source>
</evidence>
<evidence type="ECO:0000259" key="11">
    <source>
        <dbReference type="PROSITE" id="PS50110"/>
    </source>
</evidence>
<dbReference type="CDD" id="cd17574">
    <property type="entry name" value="REC_OmpR"/>
    <property type="match status" value="1"/>
</dbReference>
<comment type="subcellular location">
    <subcellularLocation>
        <location evidence="2">Cell membrane</location>
    </subcellularLocation>
</comment>
<evidence type="ECO:0000256" key="7">
    <source>
        <dbReference type="ARBA" id="ARBA00023012"/>
    </source>
</evidence>
<evidence type="ECO:0000256" key="9">
    <source>
        <dbReference type="SAM" id="Phobius"/>
    </source>
</evidence>
<evidence type="ECO:0000256" key="8">
    <source>
        <dbReference type="PROSITE-ProRule" id="PRU00169"/>
    </source>
</evidence>
<dbReference type="PROSITE" id="PS50110">
    <property type="entry name" value="RESPONSE_REGULATORY"/>
    <property type="match status" value="2"/>
</dbReference>
<keyword evidence="13" id="KW-1185">Reference proteome</keyword>
<organism evidence="12 13">
    <name type="scientific">Dactylosporangium salmoneum</name>
    <dbReference type="NCBI Taxonomy" id="53361"/>
    <lineage>
        <taxon>Bacteria</taxon>
        <taxon>Bacillati</taxon>
        <taxon>Actinomycetota</taxon>
        <taxon>Actinomycetes</taxon>
        <taxon>Micromonosporales</taxon>
        <taxon>Micromonosporaceae</taxon>
        <taxon>Dactylosporangium</taxon>
    </lineage>
</organism>
<gene>
    <name evidence="12" type="ORF">GCM10010170_007960</name>
</gene>
<feature type="transmembrane region" description="Helical" evidence="9">
    <location>
        <begin position="88"/>
        <end position="107"/>
    </location>
</feature>
<evidence type="ECO:0000256" key="5">
    <source>
        <dbReference type="ARBA" id="ARBA00022679"/>
    </source>
</evidence>